<sequence>MRINAFTDVCLRVAMLLAAAPDGVLLTSRVIADGVDTPYNHVSKAIIRLRELQVVDVVRGRFGGVRISPTGRETTVGTLMRRLDTRADVADCETPHGDCPLSGGCGLRAALRRAREAFYSELDDTTISSLVPRRGSGPVALTLSTMIGNAPEDRAG</sequence>
<dbReference type="InterPro" id="IPR036390">
    <property type="entry name" value="WH_DNA-bd_sf"/>
</dbReference>
<keyword evidence="1" id="KW-0238">DNA-binding</keyword>
<comment type="cofactor">
    <cofactor evidence="2">
        <name>[2Fe-2S] cluster</name>
        <dbReference type="ChEBI" id="CHEBI:190135"/>
    </cofactor>
</comment>
<evidence type="ECO:0000256" key="2">
    <source>
        <dbReference type="ARBA" id="ARBA00034078"/>
    </source>
</evidence>
<dbReference type="AlphaFoldDB" id="A0A4R8W899"/>
<dbReference type="SUPFAM" id="SSF46785">
    <property type="entry name" value="Winged helix' DNA-binding domain"/>
    <property type="match status" value="1"/>
</dbReference>
<gene>
    <name evidence="3" type="ORF">E3O32_11640</name>
</gene>
<proteinExistence type="predicted"/>
<evidence type="ECO:0000256" key="1">
    <source>
        <dbReference type="ARBA" id="ARBA00023125"/>
    </source>
</evidence>
<dbReference type="RefSeq" id="WP_134509673.1">
    <property type="nucleotide sequence ID" value="NZ_SOFM01000035.1"/>
</dbReference>
<dbReference type="GO" id="GO:0003677">
    <property type="term" value="F:DNA binding"/>
    <property type="evidence" value="ECO:0007669"/>
    <property type="project" value="UniProtKB-KW"/>
</dbReference>
<dbReference type="PANTHER" id="PTHR33221:SF4">
    <property type="entry name" value="HTH-TYPE TRANSCRIPTIONAL REPRESSOR NSRR"/>
    <property type="match status" value="1"/>
</dbReference>
<reference evidence="3 4" key="1">
    <citation type="submission" date="2019-03" db="EMBL/GenBank/DDBJ databases">
        <title>Genomics of glacier-inhabiting Cryobacterium strains.</title>
        <authorList>
            <person name="Liu Q."/>
            <person name="Xin Y.-H."/>
        </authorList>
    </citation>
    <scope>NUCLEOTIDE SEQUENCE [LARGE SCALE GENOMIC DNA]</scope>
    <source>
        <strain evidence="3 4">RHLT2-21</strain>
    </source>
</reference>
<evidence type="ECO:0000313" key="3">
    <source>
        <dbReference type="EMBL" id="TFC02516.1"/>
    </source>
</evidence>
<dbReference type="PANTHER" id="PTHR33221">
    <property type="entry name" value="WINGED HELIX-TURN-HELIX TRANSCRIPTIONAL REGULATOR, RRF2 FAMILY"/>
    <property type="match status" value="1"/>
</dbReference>
<protein>
    <submittedName>
        <fullName evidence="3">Rrf2 family transcriptional regulator</fullName>
    </submittedName>
</protein>
<organism evidence="3 4">
    <name type="scientific">Cryobacterium mannosilyticum</name>
    <dbReference type="NCBI Taxonomy" id="1259190"/>
    <lineage>
        <taxon>Bacteria</taxon>
        <taxon>Bacillati</taxon>
        <taxon>Actinomycetota</taxon>
        <taxon>Actinomycetes</taxon>
        <taxon>Micrococcales</taxon>
        <taxon>Microbacteriaceae</taxon>
        <taxon>Cryobacterium</taxon>
    </lineage>
</organism>
<dbReference type="Proteomes" id="UP000297643">
    <property type="component" value="Unassembled WGS sequence"/>
</dbReference>
<dbReference type="PROSITE" id="PS51197">
    <property type="entry name" value="HTH_RRF2_2"/>
    <property type="match status" value="1"/>
</dbReference>
<dbReference type="Gene3D" id="1.10.10.10">
    <property type="entry name" value="Winged helix-like DNA-binding domain superfamily/Winged helix DNA-binding domain"/>
    <property type="match status" value="1"/>
</dbReference>
<dbReference type="GO" id="GO:0003700">
    <property type="term" value="F:DNA-binding transcription factor activity"/>
    <property type="evidence" value="ECO:0007669"/>
    <property type="project" value="TreeGrafter"/>
</dbReference>
<dbReference type="GO" id="GO:0005829">
    <property type="term" value="C:cytosol"/>
    <property type="evidence" value="ECO:0007669"/>
    <property type="project" value="TreeGrafter"/>
</dbReference>
<dbReference type="InterPro" id="IPR036388">
    <property type="entry name" value="WH-like_DNA-bd_sf"/>
</dbReference>
<comment type="caution">
    <text evidence="3">The sequence shown here is derived from an EMBL/GenBank/DDBJ whole genome shotgun (WGS) entry which is preliminary data.</text>
</comment>
<name>A0A4R8W899_9MICO</name>
<dbReference type="Pfam" id="PF02082">
    <property type="entry name" value="Rrf2"/>
    <property type="match status" value="1"/>
</dbReference>
<keyword evidence="4" id="KW-1185">Reference proteome</keyword>
<dbReference type="InterPro" id="IPR000944">
    <property type="entry name" value="Tscrpt_reg_Rrf2"/>
</dbReference>
<dbReference type="EMBL" id="SOFM01000035">
    <property type="protein sequence ID" value="TFC02516.1"/>
    <property type="molecule type" value="Genomic_DNA"/>
</dbReference>
<accession>A0A4R8W899</accession>
<evidence type="ECO:0000313" key="4">
    <source>
        <dbReference type="Proteomes" id="UP000297643"/>
    </source>
</evidence>